<dbReference type="EMBL" id="MEIA01000134">
    <property type="protein sequence ID" value="OJF13772.1"/>
    <property type="molecule type" value="Genomic_DNA"/>
</dbReference>
<dbReference type="SUPFAM" id="SSF53448">
    <property type="entry name" value="Nucleotide-diphospho-sugar transferases"/>
    <property type="match status" value="1"/>
</dbReference>
<dbReference type="InterPro" id="IPR001173">
    <property type="entry name" value="Glyco_trans_2-like"/>
</dbReference>
<reference evidence="2 3" key="1">
    <citation type="submission" date="2016-09" db="EMBL/GenBank/DDBJ databases">
        <title>Couchioplanes caeruleus draft genome sequence.</title>
        <authorList>
            <person name="Sheehan J."/>
            <person name="Caffrey P."/>
        </authorList>
    </citation>
    <scope>NUCLEOTIDE SEQUENCE [LARGE SCALE GENOMIC DNA]</scope>
    <source>
        <strain evidence="2 3">DSM 43634</strain>
    </source>
</reference>
<organism evidence="2 3">
    <name type="scientific">Couchioplanes caeruleus subsp. caeruleus</name>
    <dbReference type="NCBI Taxonomy" id="56427"/>
    <lineage>
        <taxon>Bacteria</taxon>
        <taxon>Bacillati</taxon>
        <taxon>Actinomycetota</taxon>
        <taxon>Actinomycetes</taxon>
        <taxon>Micromonosporales</taxon>
        <taxon>Micromonosporaceae</taxon>
        <taxon>Couchioplanes</taxon>
    </lineage>
</organism>
<dbReference type="RefSeq" id="WP_071805656.1">
    <property type="nucleotide sequence ID" value="NZ_MEIA01000134.1"/>
</dbReference>
<protein>
    <recommendedName>
        <fullName evidence="1">Glycosyltransferase 2-like domain-containing protein</fullName>
    </recommendedName>
</protein>
<keyword evidence="3" id="KW-1185">Reference proteome</keyword>
<feature type="domain" description="Glycosyltransferase 2-like" evidence="1">
    <location>
        <begin position="15"/>
        <end position="125"/>
    </location>
</feature>
<proteinExistence type="predicted"/>
<sequence length="253" mass="27931">MTAVAFLTGATRPELLRGLHASLNAQDLDWTWCVQLDGDAIGWEPSDADRDGWLRDPRVELECNPKPLGSGTTRNLALMRSSAPYVLCVDDDDLLYPGGVATLLEVAEKQRHCLGVWGRTDLMHDPGTPPDAAAAEVFKSWPEPGEIPAGTIGAQFQVTGRFAVHVGALLWRRTHLVAVGGYGALPRSIDTHPFISAEALFPCWYSDVPVYRYLIHPGQMTKTAYYQAIKARVQGHTFERAALLRQLLQVRDE</sequence>
<dbReference type="InterPro" id="IPR029044">
    <property type="entry name" value="Nucleotide-diphossugar_trans"/>
</dbReference>
<gene>
    <name evidence="2" type="ORF">BG844_13440</name>
</gene>
<evidence type="ECO:0000259" key="1">
    <source>
        <dbReference type="Pfam" id="PF00535"/>
    </source>
</evidence>
<evidence type="ECO:0000313" key="2">
    <source>
        <dbReference type="EMBL" id="OJF13772.1"/>
    </source>
</evidence>
<dbReference type="Proteomes" id="UP000182486">
    <property type="component" value="Unassembled WGS sequence"/>
</dbReference>
<comment type="caution">
    <text evidence="2">The sequence shown here is derived from an EMBL/GenBank/DDBJ whole genome shotgun (WGS) entry which is preliminary data.</text>
</comment>
<accession>A0A1K0GRE9</accession>
<name>A0A1K0GRE9_9ACTN</name>
<evidence type="ECO:0000313" key="3">
    <source>
        <dbReference type="Proteomes" id="UP000182486"/>
    </source>
</evidence>
<dbReference type="CDD" id="cd00761">
    <property type="entry name" value="Glyco_tranf_GTA_type"/>
    <property type="match status" value="1"/>
</dbReference>
<dbReference type="AlphaFoldDB" id="A0A1K0GRE9"/>
<dbReference type="Gene3D" id="3.90.550.10">
    <property type="entry name" value="Spore Coat Polysaccharide Biosynthesis Protein SpsA, Chain A"/>
    <property type="match status" value="1"/>
</dbReference>
<dbReference type="Pfam" id="PF00535">
    <property type="entry name" value="Glycos_transf_2"/>
    <property type="match status" value="1"/>
</dbReference>